<keyword evidence="1" id="KW-0812">Transmembrane</keyword>
<dbReference type="EMBL" id="SPHZ02000007">
    <property type="protein sequence ID" value="KAF0906346.1"/>
    <property type="molecule type" value="Genomic_DNA"/>
</dbReference>
<proteinExistence type="predicted"/>
<keyword evidence="1" id="KW-1133">Transmembrane helix</keyword>
<name>A0A6G1D1P9_9ORYZ</name>
<evidence type="ECO:0000313" key="3">
    <source>
        <dbReference type="Proteomes" id="UP000479710"/>
    </source>
</evidence>
<reference evidence="2 3" key="1">
    <citation type="submission" date="2019-11" db="EMBL/GenBank/DDBJ databases">
        <title>Whole genome sequence of Oryza granulata.</title>
        <authorList>
            <person name="Li W."/>
        </authorList>
    </citation>
    <scope>NUCLEOTIDE SEQUENCE [LARGE SCALE GENOMIC DNA]</scope>
    <source>
        <strain evidence="3">cv. Menghai</strain>
        <tissue evidence="2">Leaf</tissue>
    </source>
</reference>
<comment type="caution">
    <text evidence="2">The sequence shown here is derived from an EMBL/GenBank/DDBJ whole genome shotgun (WGS) entry which is preliminary data.</text>
</comment>
<evidence type="ECO:0000256" key="1">
    <source>
        <dbReference type="SAM" id="Phobius"/>
    </source>
</evidence>
<keyword evidence="1" id="KW-0472">Membrane</keyword>
<organism evidence="2 3">
    <name type="scientific">Oryza meyeriana var. granulata</name>
    <dbReference type="NCBI Taxonomy" id="110450"/>
    <lineage>
        <taxon>Eukaryota</taxon>
        <taxon>Viridiplantae</taxon>
        <taxon>Streptophyta</taxon>
        <taxon>Embryophyta</taxon>
        <taxon>Tracheophyta</taxon>
        <taxon>Spermatophyta</taxon>
        <taxon>Magnoliopsida</taxon>
        <taxon>Liliopsida</taxon>
        <taxon>Poales</taxon>
        <taxon>Poaceae</taxon>
        <taxon>BOP clade</taxon>
        <taxon>Oryzoideae</taxon>
        <taxon>Oryzeae</taxon>
        <taxon>Oryzinae</taxon>
        <taxon>Oryza</taxon>
        <taxon>Oryza meyeriana</taxon>
    </lineage>
</organism>
<protein>
    <submittedName>
        <fullName evidence="2">Uncharacterized protein</fullName>
    </submittedName>
</protein>
<evidence type="ECO:0000313" key="2">
    <source>
        <dbReference type="EMBL" id="KAF0906346.1"/>
    </source>
</evidence>
<gene>
    <name evidence="2" type="ORF">E2562_009707</name>
</gene>
<dbReference type="AlphaFoldDB" id="A0A6G1D1P9"/>
<sequence>MDVAPWTPPSHEQTTQLGDPLPHRHLCSSWCLVEFVRGVRATTTQLFGTWLPVLYVSVMYGAVFELLTTGAKLVFAGS</sequence>
<dbReference type="Proteomes" id="UP000479710">
    <property type="component" value="Unassembled WGS sequence"/>
</dbReference>
<keyword evidence="3" id="KW-1185">Reference proteome</keyword>
<accession>A0A6G1D1P9</accession>
<feature type="transmembrane region" description="Helical" evidence="1">
    <location>
        <begin position="53"/>
        <end position="75"/>
    </location>
</feature>